<reference evidence="3" key="1">
    <citation type="submission" date="2025-08" db="UniProtKB">
        <authorList>
            <consortium name="RefSeq"/>
        </authorList>
    </citation>
    <scope>IDENTIFICATION</scope>
</reference>
<feature type="compositionally biased region" description="Basic residues" evidence="1">
    <location>
        <begin position="56"/>
        <end position="65"/>
    </location>
</feature>
<dbReference type="Proteomes" id="UP000515126">
    <property type="component" value="Chromosome 6"/>
</dbReference>
<evidence type="ECO:0000313" key="3">
    <source>
        <dbReference type="RefSeq" id="XP_021020902.1"/>
    </source>
</evidence>
<dbReference type="PANTHER" id="PTHR37932:SF1">
    <property type="entry name" value="SMALL LYSINE-RICH PROTEIN 1"/>
    <property type="match status" value="1"/>
</dbReference>
<feature type="region of interest" description="Disordered" evidence="1">
    <location>
        <begin position="53"/>
        <end position="104"/>
    </location>
</feature>
<accession>A0A6P5PWP0</accession>
<keyword evidence="2" id="KW-1185">Reference proteome</keyword>
<gene>
    <name evidence="3" type="primary">Smkr1</name>
</gene>
<protein>
    <submittedName>
        <fullName evidence="3">Small lysine-rich protein 1</fullName>
    </submittedName>
</protein>
<proteinExistence type="predicted"/>
<dbReference type="GeneID" id="110296535"/>
<name>A0A6P5PWP0_MUSCR</name>
<dbReference type="RefSeq" id="XP_021020902.1">
    <property type="nucleotide sequence ID" value="XM_021165243.1"/>
</dbReference>
<dbReference type="KEGG" id="mcal:110296535"/>
<dbReference type="InterPro" id="IPR037760">
    <property type="entry name" value="SMKR1"/>
</dbReference>
<dbReference type="AlphaFoldDB" id="A0A6P5PWP0"/>
<evidence type="ECO:0000256" key="1">
    <source>
        <dbReference type="SAM" id="MobiDB-lite"/>
    </source>
</evidence>
<feature type="compositionally biased region" description="Basic residues" evidence="1">
    <location>
        <begin position="82"/>
        <end position="99"/>
    </location>
</feature>
<dbReference type="PANTHER" id="PTHR37932">
    <property type="entry name" value="SMALL LYSINE-RICH PROTEIN 1"/>
    <property type="match status" value="1"/>
</dbReference>
<evidence type="ECO:0000313" key="2">
    <source>
        <dbReference type="Proteomes" id="UP000515126"/>
    </source>
</evidence>
<organism evidence="2 3">
    <name type="scientific">Mus caroli</name>
    <name type="common">Ryukyu mouse</name>
    <name type="synonym">Ricefield mouse</name>
    <dbReference type="NCBI Taxonomy" id="10089"/>
    <lineage>
        <taxon>Eukaryota</taxon>
        <taxon>Metazoa</taxon>
        <taxon>Chordata</taxon>
        <taxon>Craniata</taxon>
        <taxon>Vertebrata</taxon>
        <taxon>Euteleostomi</taxon>
        <taxon>Mammalia</taxon>
        <taxon>Eutheria</taxon>
        <taxon>Euarchontoglires</taxon>
        <taxon>Glires</taxon>
        <taxon>Rodentia</taxon>
        <taxon>Myomorpha</taxon>
        <taxon>Muroidea</taxon>
        <taxon>Muridae</taxon>
        <taxon>Murinae</taxon>
        <taxon>Mus</taxon>
        <taxon>Mus</taxon>
    </lineage>
</organism>
<dbReference type="CTD" id="100287482"/>
<sequence length="144" mass="15448">MAVPSGNSLTFEQEVALTLGSQQINSSRFGGVCALESELSGCRPEWSEPSLAYQHLRLRTPRRRPTGGAATAGAGGRTPPGKGKKGKGRPKTSGKKQKLKKPEVDIMSPAAMLNLYYIAHNVADCLYLRGFPWPGAPKGKRGKK</sequence>